<reference evidence="3" key="1">
    <citation type="submission" date="2016-11" db="EMBL/GenBank/DDBJ databases">
        <authorList>
            <person name="Jaros S."/>
            <person name="Januszkiewicz K."/>
            <person name="Wedrychowicz H."/>
        </authorList>
    </citation>
    <scope>NUCLEOTIDE SEQUENCE [LARGE SCALE GENOMIC DNA]</scope>
    <source>
        <strain evidence="3">CGMCC 4.3555</strain>
    </source>
</reference>
<accession>A0A9X8N937</accession>
<feature type="domain" description="Protein kinase" evidence="1">
    <location>
        <begin position="1"/>
        <end position="76"/>
    </location>
</feature>
<evidence type="ECO:0000313" key="2">
    <source>
        <dbReference type="EMBL" id="SHN31722.1"/>
    </source>
</evidence>
<dbReference type="PROSITE" id="PS50011">
    <property type="entry name" value="PROTEIN_KINASE_DOM"/>
    <property type="match status" value="1"/>
</dbReference>
<dbReference type="Proteomes" id="UP000184388">
    <property type="component" value="Unassembled WGS sequence"/>
</dbReference>
<dbReference type="RefSeq" id="WP_073449854.1">
    <property type="nucleotide sequence ID" value="NZ_FRBK01000034.1"/>
</dbReference>
<name>A0A9X8N937_9ACTN</name>
<organism evidence="2 3">
    <name type="scientific">Streptomyces yunnanensis</name>
    <dbReference type="NCBI Taxonomy" id="156453"/>
    <lineage>
        <taxon>Bacteria</taxon>
        <taxon>Bacillati</taxon>
        <taxon>Actinomycetota</taxon>
        <taxon>Actinomycetes</taxon>
        <taxon>Kitasatosporales</taxon>
        <taxon>Streptomycetaceae</taxon>
        <taxon>Streptomyces</taxon>
    </lineage>
</organism>
<evidence type="ECO:0000259" key="1">
    <source>
        <dbReference type="PROSITE" id="PS50011"/>
    </source>
</evidence>
<keyword evidence="2" id="KW-0808">Transferase</keyword>
<keyword evidence="2" id="KW-0418">Kinase</keyword>
<dbReference type="GO" id="GO:0004674">
    <property type="term" value="F:protein serine/threonine kinase activity"/>
    <property type="evidence" value="ECO:0007669"/>
    <property type="project" value="UniProtKB-KW"/>
</dbReference>
<protein>
    <submittedName>
        <fullName evidence="2">Serine/threonine protein kinase</fullName>
    </submittedName>
</protein>
<comment type="caution">
    <text evidence="2">The sequence shown here is derived from an EMBL/GenBank/DDBJ whole genome shotgun (WGS) entry which is preliminary data.</text>
</comment>
<evidence type="ECO:0000313" key="3">
    <source>
        <dbReference type="Proteomes" id="UP000184388"/>
    </source>
</evidence>
<dbReference type="EMBL" id="FRBK01000034">
    <property type="protein sequence ID" value="SHN31722.1"/>
    <property type="molecule type" value="Genomic_DNA"/>
</dbReference>
<dbReference type="SUPFAM" id="SSF56112">
    <property type="entry name" value="Protein kinase-like (PK-like)"/>
    <property type="match status" value="1"/>
</dbReference>
<sequence>MAFVGRGGMREVWEGRDLVIGRRVAVKLLPDHQHGLAADLFFREARTAGGLNHRGVVTVHDLGRDPRDGTLYLIME</sequence>
<keyword evidence="2" id="KW-0723">Serine/threonine-protein kinase</keyword>
<proteinExistence type="predicted"/>
<dbReference type="GO" id="GO:0005524">
    <property type="term" value="F:ATP binding"/>
    <property type="evidence" value="ECO:0007669"/>
    <property type="project" value="InterPro"/>
</dbReference>
<dbReference type="AlphaFoldDB" id="A0A9X8N937"/>
<dbReference type="InterPro" id="IPR000719">
    <property type="entry name" value="Prot_kinase_dom"/>
</dbReference>
<gene>
    <name evidence="2" type="ORF">SAMN05216268_13452</name>
</gene>
<dbReference type="Gene3D" id="3.30.200.20">
    <property type="entry name" value="Phosphorylase Kinase, domain 1"/>
    <property type="match status" value="1"/>
</dbReference>
<dbReference type="InterPro" id="IPR011009">
    <property type="entry name" value="Kinase-like_dom_sf"/>
</dbReference>